<evidence type="ECO:0000256" key="1">
    <source>
        <dbReference type="SAM" id="SignalP"/>
    </source>
</evidence>
<reference evidence="3 5" key="2">
    <citation type="submission" date="2018-11" db="EMBL/GenBank/DDBJ databases">
        <title>Bradyrhizobium sp. nov., isolated from effective nodules of peanut in China.</title>
        <authorList>
            <person name="Li Y."/>
        </authorList>
    </citation>
    <scope>NUCLEOTIDE SEQUENCE [LARGE SCALE GENOMIC DNA]</scope>
    <source>
        <strain evidence="3 5">CCBAU 51770</strain>
    </source>
</reference>
<dbReference type="AlphaFoldDB" id="A0A4V1L3K3"/>
<dbReference type="PANTHER" id="PTHR34183:SF8">
    <property type="entry name" value="ENDOLYTIC PEPTIDOGLYCAN TRANSGLYCOSYLASE RLPA-RELATED"/>
    <property type="match status" value="1"/>
</dbReference>
<dbReference type="RefSeq" id="WP_128935926.1">
    <property type="nucleotide sequence ID" value="NZ_CP022221.1"/>
</dbReference>
<dbReference type="InterPro" id="IPR036908">
    <property type="entry name" value="RlpA-like_sf"/>
</dbReference>
<organism evidence="4 6">
    <name type="scientific">Bradyrhizobium zhanjiangense</name>
    <dbReference type="NCBI Taxonomy" id="1325107"/>
    <lineage>
        <taxon>Bacteria</taxon>
        <taxon>Pseudomonadati</taxon>
        <taxon>Pseudomonadota</taxon>
        <taxon>Alphaproteobacteria</taxon>
        <taxon>Hyphomicrobiales</taxon>
        <taxon>Nitrobacteraceae</taxon>
        <taxon>Bradyrhizobium</taxon>
    </lineage>
</organism>
<dbReference type="EMBL" id="RKMK01000031">
    <property type="protein sequence ID" value="RXG89875.1"/>
    <property type="molecule type" value="Genomic_DNA"/>
</dbReference>
<feature type="chain" id="PRO_5033836128" evidence="1">
    <location>
        <begin position="25"/>
        <end position="104"/>
    </location>
</feature>
<evidence type="ECO:0000313" key="3">
    <source>
        <dbReference type="EMBL" id="RXG89875.1"/>
    </source>
</evidence>
<evidence type="ECO:0000313" key="5">
    <source>
        <dbReference type="Proteomes" id="UP000290174"/>
    </source>
</evidence>
<evidence type="ECO:0000313" key="6">
    <source>
        <dbReference type="Proteomes" id="UP000290565"/>
    </source>
</evidence>
<feature type="domain" description="RlpA-like protein double-psi beta-barrel" evidence="2">
    <location>
        <begin position="26"/>
        <end position="102"/>
    </location>
</feature>
<dbReference type="SUPFAM" id="SSF50685">
    <property type="entry name" value="Barwin-like endoglucanases"/>
    <property type="match status" value="1"/>
</dbReference>
<dbReference type="PANTHER" id="PTHR34183">
    <property type="entry name" value="ENDOLYTIC PEPTIDOGLYCAN TRANSGLYCOSYLASE RLPA"/>
    <property type="match status" value="1"/>
</dbReference>
<comment type="caution">
    <text evidence="4">The sequence shown here is derived from an EMBL/GenBank/DDBJ whole genome shotgun (WGS) entry which is preliminary data.</text>
</comment>
<dbReference type="Gene3D" id="2.40.40.10">
    <property type="entry name" value="RlpA-like domain"/>
    <property type="match status" value="1"/>
</dbReference>
<dbReference type="Pfam" id="PF03330">
    <property type="entry name" value="DPBB_1"/>
    <property type="match status" value="1"/>
</dbReference>
<gene>
    <name evidence="3" type="ORF">EAS61_27325</name>
    <name evidence="4" type="ORF">XH94_22660</name>
</gene>
<dbReference type="InterPro" id="IPR009009">
    <property type="entry name" value="RlpA-like_DPBB"/>
</dbReference>
<reference evidence="4 6" key="1">
    <citation type="submission" date="2015-04" db="EMBL/GenBank/DDBJ databases">
        <title>Comparative genomics of rhizobia nodulating Arachis hypogaea in China.</title>
        <authorList>
            <person name="Li Y."/>
        </authorList>
    </citation>
    <scope>NUCLEOTIDE SEQUENCE [LARGE SCALE GENOMIC DNA]</scope>
    <source>
        <strain evidence="4 6">CCBAU 51787</strain>
    </source>
</reference>
<sequence>MQAQTTLLISLASFLLFAFSVARAESGLASYYGYGKAGKGGELTCAHRTRPFGTVLRVSFSGRTIQCRVNDRGPFIRGRIVDLSVPAARALGMMSAGVVRVSVD</sequence>
<accession>A0A4V1L3K3</accession>
<protein>
    <submittedName>
        <fullName evidence="4">Lipoprotein</fullName>
    </submittedName>
</protein>
<dbReference type="CDD" id="cd22268">
    <property type="entry name" value="DPBB_RlpA-like"/>
    <property type="match status" value="1"/>
</dbReference>
<proteinExistence type="predicted"/>
<feature type="signal peptide" evidence="1">
    <location>
        <begin position="1"/>
        <end position="24"/>
    </location>
</feature>
<dbReference type="EMBL" id="LBJM01000061">
    <property type="protein sequence ID" value="RXH38274.1"/>
    <property type="molecule type" value="Genomic_DNA"/>
</dbReference>
<evidence type="ECO:0000313" key="4">
    <source>
        <dbReference type="EMBL" id="RXH38274.1"/>
    </source>
</evidence>
<evidence type="ECO:0000259" key="2">
    <source>
        <dbReference type="Pfam" id="PF03330"/>
    </source>
</evidence>
<dbReference type="Proteomes" id="UP000290565">
    <property type="component" value="Unassembled WGS sequence"/>
</dbReference>
<dbReference type="Proteomes" id="UP000290174">
    <property type="component" value="Unassembled WGS sequence"/>
</dbReference>
<name>A0A4V1L3K3_9BRAD</name>
<keyword evidence="1" id="KW-0732">Signal</keyword>
<keyword evidence="4" id="KW-0449">Lipoprotein</keyword>
<accession>A0A4Q0QFS1</accession>